<dbReference type="EMBL" id="CAUOFW020001454">
    <property type="protein sequence ID" value="CAK9145032.1"/>
    <property type="molecule type" value="Genomic_DNA"/>
</dbReference>
<reference evidence="1 2" key="1">
    <citation type="submission" date="2024-02" db="EMBL/GenBank/DDBJ databases">
        <authorList>
            <person name="Vignale AGUSTIN F."/>
            <person name="Sosa J E."/>
            <person name="Modenutti C."/>
        </authorList>
    </citation>
    <scope>NUCLEOTIDE SEQUENCE [LARGE SCALE GENOMIC DNA]</scope>
</reference>
<sequence>MEQFTLRVPPSVAERIDFLLSENASSSEDKSLDLSFSGLVYTTLPAHVERLFLKLEYLPPRT</sequence>
<evidence type="ECO:0000313" key="2">
    <source>
        <dbReference type="Proteomes" id="UP001642360"/>
    </source>
</evidence>
<organism evidence="1 2">
    <name type="scientific">Ilex paraguariensis</name>
    <name type="common">yerba mate</name>
    <dbReference type="NCBI Taxonomy" id="185542"/>
    <lineage>
        <taxon>Eukaryota</taxon>
        <taxon>Viridiplantae</taxon>
        <taxon>Streptophyta</taxon>
        <taxon>Embryophyta</taxon>
        <taxon>Tracheophyta</taxon>
        <taxon>Spermatophyta</taxon>
        <taxon>Magnoliopsida</taxon>
        <taxon>eudicotyledons</taxon>
        <taxon>Gunneridae</taxon>
        <taxon>Pentapetalae</taxon>
        <taxon>asterids</taxon>
        <taxon>campanulids</taxon>
        <taxon>Aquifoliales</taxon>
        <taxon>Aquifoliaceae</taxon>
        <taxon>Ilex</taxon>
    </lineage>
</organism>
<proteinExistence type="predicted"/>
<name>A0ABC8RSM8_9AQUA</name>
<protein>
    <submittedName>
        <fullName evidence="1">Uncharacterized protein</fullName>
    </submittedName>
</protein>
<gene>
    <name evidence="1" type="ORF">ILEXP_LOCUS12820</name>
</gene>
<dbReference type="AlphaFoldDB" id="A0ABC8RSM8"/>
<evidence type="ECO:0000313" key="1">
    <source>
        <dbReference type="EMBL" id="CAK9145032.1"/>
    </source>
</evidence>
<accession>A0ABC8RSM8</accession>
<dbReference type="Proteomes" id="UP001642360">
    <property type="component" value="Unassembled WGS sequence"/>
</dbReference>
<keyword evidence="2" id="KW-1185">Reference proteome</keyword>
<comment type="caution">
    <text evidence="1">The sequence shown here is derived from an EMBL/GenBank/DDBJ whole genome shotgun (WGS) entry which is preliminary data.</text>
</comment>